<keyword evidence="2 6" id="KW-0698">rRNA processing</keyword>
<feature type="binding site" evidence="6">
    <location>
        <position position="100"/>
    </location>
    <ligand>
        <name>S-adenosyl-L-methionine</name>
        <dbReference type="ChEBI" id="CHEBI:59789"/>
    </ligand>
</feature>
<dbReference type="InterPro" id="IPR002903">
    <property type="entry name" value="RsmH"/>
</dbReference>
<accession>A0ABS1X2R1</accession>
<gene>
    <name evidence="6 7" type="primary">rsmH</name>
    <name evidence="7" type="ORF">JM946_22440</name>
</gene>
<keyword evidence="8" id="KW-1185">Reference proteome</keyword>
<dbReference type="InterPro" id="IPR029063">
    <property type="entry name" value="SAM-dependent_MTases_sf"/>
</dbReference>
<dbReference type="SUPFAM" id="SSF53335">
    <property type="entry name" value="S-adenosyl-L-methionine-dependent methyltransferases"/>
    <property type="match status" value="1"/>
</dbReference>
<dbReference type="NCBIfam" id="TIGR00006">
    <property type="entry name" value="16S rRNA (cytosine(1402)-N(4))-methyltransferase RsmH"/>
    <property type="match status" value="1"/>
</dbReference>
<keyword evidence="4 6" id="KW-0808">Transferase</keyword>
<dbReference type="HAMAP" id="MF_01007">
    <property type="entry name" value="16SrRNA_methyltr_H"/>
    <property type="match status" value="1"/>
</dbReference>
<dbReference type="Gene3D" id="3.40.50.150">
    <property type="entry name" value="Vaccinia Virus protein VP39"/>
    <property type="match status" value="1"/>
</dbReference>
<evidence type="ECO:0000256" key="1">
    <source>
        <dbReference type="ARBA" id="ARBA00010396"/>
    </source>
</evidence>
<protein>
    <recommendedName>
        <fullName evidence="6">Ribosomal RNA small subunit methyltransferase H</fullName>
        <ecNumber evidence="6">2.1.1.199</ecNumber>
    </recommendedName>
    <alternativeName>
        <fullName evidence="6">16S rRNA m(4)C1402 methyltransferase</fullName>
    </alternativeName>
    <alternativeName>
        <fullName evidence="6">rRNA (cytosine-N(4)-)-methyltransferase RsmH</fullName>
    </alternativeName>
</protein>
<keyword evidence="5 6" id="KW-0949">S-adenosyl-L-methionine</keyword>
<dbReference type="Proteomes" id="UP000661077">
    <property type="component" value="Unassembled WGS sequence"/>
</dbReference>
<feature type="binding site" evidence="6">
    <location>
        <position position="107"/>
    </location>
    <ligand>
        <name>S-adenosyl-L-methionine</name>
        <dbReference type="ChEBI" id="CHEBI:59789"/>
    </ligand>
</feature>
<feature type="binding site" evidence="6">
    <location>
        <position position="52"/>
    </location>
    <ligand>
        <name>S-adenosyl-L-methionine</name>
        <dbReference type="ChEBI" id="CHEBI:59789"/>
    </ligand>
</feature>
<evidence type="ECO:0000313" key="7">
    <source>
        <dbReference type="EMBL" id="MBM0107510.1"/>
    </source>
</evidence>
<organism evidence="7 8">
    <name type="scientific">Steroidobacter gossypii</name>
    <dbReference type="NCBI Taxonomy" id="2805490"/>
    <lineage>
        <taxon>Bacteria</taxon>
        <taxon>Pseudomonadati</taxon>
        <taxon>Pseudomonadota</taxon>
        <taxon>Gammaproteobacteria</taxon>
        <taxon>Steroidobacterales</taxon>
        <taxon>Steroidobacteraceae</taxon>
        <taxon>Steroidobacter</taxon>
    </lineage>
</organism>
<feature type="binding site" evidence="6">
    <location>
        <position position="78"/>
    </location>
    <ligand>
        <name>S-adenosyl-L-methionine</name>
        <dbReference type="ChEBI" id="CHEBI:59789"/>
    </ligand>
</feature>
<evidence type="ECO:0000256" key="6">
    <source>
        <dbReference type="HAMAP-Rule" id="MF_01007"/>
    </source>
</evidence>
<proteinExistence type="inferred from homology"/>
<comment type="catalytic activity">
    <reaction evidence="6">
        <text>cytidine(1402) in 16S rRNA + S-adenosyl-L-methionine = N(4)-methylcytidine(1402) in 16S rRNA + S-adenosyl-L-homocysteine + H(+)</text>
        <dbReference type="Rhea" id="RHEA:42928"/>
        <dbReference type="Rhea" id="RHEA-COMP:10286"/>
        <dbReference type="Rhea" id="RHEA-COMP:10287"/>
        <dbReference type="ChEBI" id="CHEBI:15378"/>
        <dbReference type="ChEBI" id="CHEBI:57856"/>
        <dbReference type="ChEBI" id="CHEBI:59789"/>
        <dbReference type="ChEBI" id="CHEBI:74506"/>
        <dbReference type="ChEBI" id="CHEBI:82748"/>
        <dbReference type="EC" id="2.1.1.199"/>
    </reaction>
</comment>
<keyword evidence="3 6" id="KW-0489">Methyltransferase</keyword>
<sequence>MLSHTPVLLQEVLAALELREGGRYLDATFGRGGHSAAILERIGPQGAVIAFDRDPAAIAAGRERFANDGRMTLVSSAFSRLGAVVAQMGLTGAIDGVLLDLGVSSPQLDEAARGFSFTQDGPLDMRMDVSSGATAADFVAKAPEHELVRVIKEFGEERFARRIARAIVNARREAPIVRTLQLAEIVAQSIPTREPGKHPATRTFQAIRIQVNHEFEEIRAALAGSLTALAPKGRLAVISFHSLEDNIVKRFMQEQSQEDPVYAGLPDVPAHARPKLRRIGKPIHPSEAEVAANPRARSAVMRVAERLAA</sequence>
<evidence type="ECO:0000256" key="2">
    <source>
        <dbReference type="ARBA" id="ARBA00022552"/>
    </source>
</evidence>
<evidence type="ECO:0000313" key="8">
    <source>
        <dbReference type="Proteomes" id="UP000661077"/>
    </source>
</evidence>
<comment type="function">
    <text evidence="6">Specifically methylates the N4 position of cytidine in position 1402 (C1402) of 16S rRNA.</text>
</comment>
<evidence type="ECO:0000256" key="4">
    <source>
        <dbReference type="ARBA" id="ARBA00022679"/>
    </source>
</evidence>
<dbReference type="PIRSF" id="PIRSF004486">
    <property type="entry name" value="MraW"/>
    <property type="match status" value="1"/>
</dbReference>
<dbReference type="Pfam" id="PF01795">
    <property type="entry name" value="Methyltransf_5"/>
    <property type="match status" value="1"/>
</dbReference>
<dbReference type="SUPFAM" id="SSF81799">
    <property type="entry name" value="Putative methyltransferase TM0872, insert domain"/>
    <property type="match status" value="1"/>
</dbReference>
<reference evidence="7 8" key="1">
    <citation type="journal article" date="2021" name="Int. J. Syst. Evol. Microbiol.">
        <title>Steroidobacter gossypii sp. nov., isolated from soil of cotton cropping field.</title>
        <authorList>
            <person name="Huang R."/>
            <person name="Yang S."/>
            <person name="Zhen C."/>
            <person name="Liu W."/>
        </authorList>
    </citation>
    <scope>NUCLEOTIDE SEQUENCE [LARGE SCALE GENOMIC DNA]</scope>
    <source>
        <strain evidence="7 8">S1-65</strain>
    </source>
</reference>
<dbReference type="EC" id="2.1.1.199" evidence="6"/>
<comment type="caution">
    <text evidence="7">The sequence shown here is derived from an EMBL/GenBank/DDBJ whole genome shotgun (WGS) entry which is preliminary data.</text>
</comment>
<keyword evidence="6" id="KW-0963">Cytoplasm</keyword>
<name>A0ABS1X2R1_9GAMM</name>
<comment type="subcellular location">
    <subcellularLocation>
        <location evidence="6">Cytoplasm</location>
    </subcellularLocation>
</comment>
<evidence type="ECO:0000256" key="3">
    <source>
        <dbReference type="ARBA" id="ARBA00022603"/>
    </source>
</evidence>
<dbReference type="Gene3D" id="1.10.150.170">
    <property type="entry name" value="Putative methyltransferase TM0872, insert domain"/>
    <property type="match status" value="1"/>
</dbReference>
<dbReference type="InterPro" id="IPR023397">
    <property type="entry name" value="SAM-dep_MeTrfase_MraW_recog"/>
</dbReference>
<dbReference type="EMBL" id="JAEVLS010000005">
    <property type="protein sequence ID" value="MBM0107510.1"/>
    <property type="molecule type" value="Genomic_DNA"/>
</dbReference>
<feature type="binding site" evidence="6">
    <location>
        <begin position="32"/>
        <end position="34"/>
    </location>
    <ligand>
        <name>S-adenosyl-L-methionine</name>
        <dbReference type="ChEBI" id="CHEBI:59789"/>
    </ligand>
</feature>
<comment type="similarity">
    <text evidence="1 6">Belongs to the methyltransferase superfamily. RsmH family.</text>
</comment>
<evidence type="ECO:0000256" key="5">
    <source>
        <dbReference type="ARBA" id="ARBA00022691"/>
    </source>
</evidence>
<dbReference type="PANTHER" id="PTHR11265:SF0">
    <property type="entry name" value="12S RRNA N4-METHYLCYTIDINE METHYLTRANSFERASE"/>
    <property type="match status" value="1"/>
</dbReference>
<dbReference type="RefSeq" id="WP_203169616.1">
    <property type="nucleotide sequence ID" value="NZ_JAEVLS010000005.1"/>
</dbReference>
<dbReference type="PANTHER" id="PTHR11265">
    <property type="entry name" value="S-ADENOSYL-METHYLTRANSFERASE MRAW"/>
    <property type="match status" value="1"/>
</dbReference>